<evidence type="ECO:0000313" key="3">
    <source>
        <dbReference type="EMBL" id="MQS44617.1"/>
    </source>
</evidence>
<dbReference type="PANTHER" id="PTHR46797:SF1">
    <property type="entry name" value="METHYLPHOSPHONATE SYNTHASE"/>
    <property type="match status" value="1"/>
</dbReference>
<dbReference type="InterPro" id="IPR001387">
    <property type="entry name" value="Cro/C1-type_HTH"/>
</dbReference>
<evidence type="ECO:0000259" key="2">
    <source>
        <dbReference type="PROSITE" id="PS50943"/>
    </source>
</evidence>
<dbReference type="Proteomes" id="UP000436655">
    <property type="component" value="Unassembled WGS sequence"/>
</dbReference>
<name>A0ABW9P6P0_9LACO</name>
<dbReference type="InterPro" id="IPR050807">
    <property type="entry name" value="TransReg_Diox_bact_type"/>
</dbReference>
<comment type="caution">
    <text evidence="3">The sequence shown here is derived from an EMBL/GenBank/DDBJ whole genome shotgun (WGS) entry which is preliminary data.</text>
</comment>
<dbReference type="PANTHER" id="PTHR46797">
    <property type="entry name" value="HTH-TYPE TRANSCRIPTIONAL REGULATOR"/>
    <property type="match status" value="1"/>
</dbReference>
<protein>
    <submittedName>
        <fullName evidence="3">Helix-turn-helix transcriptional regulator</fullName>
    </submittedName>
</protein>
<dbReference type="EMBL" id="VDFN01000002">
    <property type="protein sequence ID" value="MQS44617.1"/>
    <property type="molecule type" value="Genomic_DNA"/>
</dbReference>
<reference evidence="3 4" key="1">
    <citation type="journal article" date="2019" name="Syst. Appl. Microbiol.">
        <title>Polyphasic characterization of two novel Lactobacillus spp. isolated from blown salami packages: Description of Lactobacillus halodurans sp. nov. and Lactobacillus salsicarnum sp. nov.</title>
        <authorList>
            <person name="Schuster J.A."/>
            <person name="Klingl A."/>
            <person name="Vogel R.F."/>
            <person name="Ehrmann M.A."/>
        </authorList>
    </citation>
    <scope>NUCLEOTIDE SEQUENCE [LARGE SCALE GENOMIC DNA]</scope>
    <source>
        <strain evidence="3 4">TMW 1.2098</strain>
    </source>
</reference>
<dbReference type="CDD" id="cd00093">
    <property type="entry name" value="HTH_XRE"/>
    <property type="match status" value="1"/>
</dbReference>
<dbReference type="PROSITE" id="PS50943">
    <property type="entry name" value="HTH_CROC1"/>
    <property type="match status" value="1"/>
</dbReference>
<proteinExistence type="predicted"/>
<keyword evidence="1" id="KW-0238">DNA-binding</keyword>
<keyword evidence="4" id="KW-1185">Reference proteome</keyword>
<dbReference type="SUPFAM" id="SSF47413">
    <property type="entry name" value="lambda repressor-like DNA-binding domains"/>
    <property type="match status" value="1"/>
</dbReference>
<dbReference type="SMART" id="SM00530">
    <property type="entry name" value="HTH_XRE"/>
    <property type="match status" value="1"/>
</dbReference>
<organism evidence="3 4">
    <name type="scientific">Companilactobacillus mishanensis</name>
    <dbReference type="NCBI Taxonomy" id="2486008"/>
    <lineage>
        <taxon>Bacteria</taxon>
        <taxon>Bacillati</taxon>
        <taxon>Bacillota</taxon>
        <taxon>Bacilli</taxon>
        <taxon>Lactobacillales</taxon>
        <taxon>Lactobacillaceae</taxon>
        <taxon>Companilactobacillus</taxon>
    </lineage>
</organism>
<evidence type="ECO:0000313" key="4">
    <source>
        <dbReference type="Proteomes" id="UP000436655"/>
    </source>
</evidence>
<dbReference type="Pfam" id="PF01381">
    <property type="entry name" value="HTH_3"/>
    <property type="match status" value="1"/>
</dbReference>
<sequence length="112" mass="12385">MVTILENSNFGNILRGRRQNLNLTIEQLAEKANVSVSLVSRVERNVISSLSLEKLSSIATALGLSLSDIFSNTSFDSSTTQLFNYIISLNDNDRHKISDSILTLINAKNLDK</sequence>
<gene>
    <name evidence="3" type="ORF">FHL03_03855</name>
</gene>
<dbReference type="Gene3D" id="1.10.260.40">
    <property type="entry name" value="lambda repressor-like DNA-binding domains"/>
    <property type="match status" value="1"/>
</dbReference>
<dbReference type="InterPro" id="IPR010982">
    <property type="entry name" value="Lambda_DNA-bd_dom_sf"/>
</dbReference>
<feature type="domain" description="HTH cro/C1-type" evidence="2">
    <location>
        <begin position="14"/>
        <end position="69"/>
    </location>
</feature>
<evidence type="ECO:0000256" key="1">
    <source>
        <dbReference type="ARBA" id="ARBA00023125"/>
    </source>
</evidence>
<accession>A0ABW9P6P0</accession>